<protein>
    <submittedName>
        <fullName evidence="4">Fungal protein</fullName>
    </submittedName>
</protein>
<dbReference type="Proteomes" id="UP000001744">
    <property type="component" value="Unassembled WGS sequence"/>
</dbReference>
<dbReference type="Gene3D" id="3.15.10.10">
    <property type="entry name" value="Bactericidal permeability-increasing protein, domain 1"/>
    <property type="match status" value="1"/>
</dbReference>
<dbReference type="HOGENOM" id="CLU_007183_1_0_1"/>
<sequence>MKVAVPTNVDRQEEELENSYRMYAVSTALWNGKMPTNRQITGFMNRLLQFSKDKTTDEELSADGKDFFRTFQQVITIWNRIITKKNNGELLQNALNEFSESSIDASKEGGIDVPGRDELTELGHDAKDLFFLFVNNGRFRKLAKELVGLLGHKGAGLAEDKYNKFDEQRGAYDGSKSQADGDESDEDTPDLSLDQSDDDESASSESDGSPQYMSGGRSGREIIDDSVYDNMEETTTIEHPADHDLFIRTVISESQTTQPKKSVAFQPQPEDEGKSKQKQQTKQQSRSDQGGNQKDKSDKKSSQEKKPRRAERVMDSFLGDKKEDVLEDLRRVVTEVQSQPKYQKAASSILRMIEHYTKSLNQSTEDLEIHPNSHSKRAVKNLRALVEQTLNHKMDGIVSTIKQLNRDAKKDKELSQLFRRAYKFARKCVLQKGYIVSKDSNRAYDKLQKDYERMLKEKYKTHWDRFHSELNDVMDAASNDADMNELSSKGKKLYSMLIKHEGGQASVRTGLLLEVTRASLPNLLETIQYFPIPRVEIQEEKFDVVLENLNLQTLNILPKIAEFRTDSMLRFSMRDLGTATRRNVFFFHLSNVQCDFKNVNYYVKRKRGFPSFADVGIIDLIMGNQGMVVDLAITVLDTKEMEETGHLFSVDTVQTTLHSLKLKVHKSRHKILLSLLKPSLMMYMKHSIQRSTELQIRKMLEQVSVESYTVHQNAKAEMKKEAKKPKKDQQSRTRVYFQNVISRVSELRETRKKKSHPSPLRLVMNEKGSRLSEIELPSRNLQRTEFYRQQALSGEGWRSSIFDSLSGDTSSLEAGQPTPANERLYQRTKKQTKRHRRDSYDDYAAGGEMPQAGLQAASYPPVGSYTQREPLTPTDGILESYVLQRPTETTPSGMREEHRTVVASST</sequence>
<feature type="domain" description="HAM1-like N-terminal" evidence="3">
    <location>
        <begin position="2"/>
        <end position="638"/>
    </location>
</feature>
<feature type="region of interest" description="Disordered" evidence="1">
    <location>
        <begin position="806"/>
        <end position="838"/>
    </location>
</feature>
<evidence type="ECO:0000313" key="4">
    <source>
        <dbReference type="EMBL" id="EEB09781.2"/>
    </source>
</evidence>
<feature type="region of interest" description="Disordered" evidence="1">
    <location>
        <begin position="252"/>
        <end position="314"/>
    </location>
</feature>
<reference evidence="4 5" key="1">
    <citation type="journal article" date="2011" name="Science">
        <title>Comparative functional genomics of the fission yeasts.</title>
        <authorList>
            <person name="Rhind N."/>
            <person name="Chen Z."/>
            <person name="Yassour M."/>
            <person name="Thompson D.A."/>
            <person name="Haas B.J."/>
            <person name="Habib N."/>
            <person name="Wapinski I."/>
            <person name="Roy S."/>
            <person name="Lin M.F."/>
            <person name="Heiman D.I."/>
            <person name="Young S.K."/>
            <person name="Furuya K."/>
            <person name="Guo Y."/>
            <person name="Pidoux A."/>
            <person name="Chen H.M."/>
            <person name="Robbertse B."/>
            <person name="Goldberg J.M."/>
            <person name="Aoki K."/>
            <person name="Bayne E.H."/>
            <person name="Berlin A.M."/>
            <person name="Desjardins C.A."/>
            <person name="Dobbs E."/>
            <person name="Dukaj L."/>
            <person name="Fan L."/>
            <person name="FitzGerald M.G."/>
            <person name="French C."/>
            <person name="Gujja S."/>
            <person name="Hansen K."/>
            <person name="Keifenheim D."/>
            <person name="Levin J.Z."/>
            <person name="Mosher R.A."/>
            <person name="Mueller C.A."/>
            <person name="Pfiffner J."/>
            <person name="Priest M."/>
            <person name="Russ C."/>
            <person name="Smialowska A."/>
            <person name="Swoboda P."/>
            <person name="Sykes S.M."/>
            <person name="Vaughn M."/>
            <person name="Vengrova S."/>
            <person name="Yoder R."/>
            <person name="Zeng Q."/>
            <person name="Allshire R."/>
            <person name="Baulcombe D."/>
            <person name="Birren B.W."/>
            <person name="Brown W."/>
            <person name="Ekwall K."/>
            <person name="Kellis M."/>
            <person name="Leatherwood J."/>
            <person name="Levin H."/>
            <person name="Margalit H."/>
            <person name="Martienssen R."/>
            <person name="Nieduszynski C.A."/>
            <person name="Spatafora J.W."/>
            <person name="Friedman N."/>
            <person name="Dalgaard J.Z."/>
            <person name="Baumann P."/>
            <person name="Niki H."/>
            <person name="Regev A."/>
            <person name="Nusbaum C."/>
        </authorList>
    </citation>
    <scope>NUCLEOTIDE SEQUENCE [LARGE SCALE GENOMIC DNA]</scope>
    <source>
        <strain evidence="5">yFS275 / FY16936</strain>
    </source>
</reference>
<dbReference type="JaponicusDB" id="SJAG_05005"/>
<evidence type="ECO:0000259" key="3">
    <source>
        <dbReference type="Pfam" id="PF19343"/>
    </source>
</evidence>
<feature type="region of interest" description="Disordered" evidence="1">
    <location>
        <begin position="884"/>
        <end position="906"/>
    </location>
</feature>
<dbReference type="PANTHER" id="PTHR31138:SF1">
    <property type="entry name" value="PDZ DOMAIN-CONTAINING PROTEIN"/>
    <property type="match status" value="1"/>
</dbReference>
<dbReference type="AlphaFoldDB" id="B6K8C7"/>
<dbReference type="Pfam" id="PF14613">
    <property type="entry name" value="HAM1_C"/>
    <property type="match status" value="1"/>
</dbReference>
<dbReference type="PANTHER" id="PTHR31138">
    <property type="entry name" value="CHROMOSOME 19, WHOLE GENOME SHOTGUN SEQUENCE"/>
    <property type="match status" value="1"/>
</dbReference>
<keyword evidence="5" id="KW-1185">Reference proteome</keyword>
<dbReference type="VEuPathDB" id="FungiDB:SJAG_05005"/>
<dbReference type="GeneID" id="7047486"/>
<dbReference type="InterPro" id="IPR027842">
    <property type="entry name" value="HAM1-like_C"/>
</dbReference>
<dbReference type="OMA" id="EWRSEAY"/>
<evidence type="ECO:0000259" key="2">
    <source>
        <dbReference type="Pfam" id="PF14613"/>
    </source>
</evidence>
<feature type="compositionally biased region" description="Acidic residues" evidence="1">
    <location>
        <begin position="180"/>
        <end position="202"/>
    </location>
</feature>
<evidence type="ECO:0000256" key="1">
    <source>
        <dbReference type="SAM" id="MobiDB-lite"/>
    </source>
</evidence>
<dbReference type="OrthoDB" id="19394at2759"/>
<dbReference type="EMBL" id="KE651167">
    <property type="protein sequence ID" value="EEB09781.2"/>
    <property type="molecule type" value="Genomic_DNA"/>
</dbReference>
<feature type="compositionally biased region" description="Basic residues" evidence="1">
    <location>
        <begin position="826"/>
        <end position="837"/>
    </location>
</feature>
<accession>B6K8C7</accession>
<name>B6K8C7_SCHJY</name>
<gene>
    <name evidence="4" type="ORF">SJAG_05005</name>
</gene>
<evidence type="ECO:0000313" key="5">
    <source>
        <dbReference type="Proteomes" id="UP000001744"/>
    </source>
</evidence>
<dbReference type="eggNOG" id="ENOG502QYDH">
    <property type="taxonomic scope" value="Eukaryota"/>
</dbReference>
<feature type="compositionally biased region" description="Low complexity" evidence="1">
    <location>
        <begin position="278"/>
        <end position="292"/>
    </location>
</feature>
<proteinExistence type="predicted"/>
<dbReference type="InterPro" id="IPR045967">
    <property type="entry name" value="HAM1-like_N"/>
</dbReference>
<feature type="region of interest" description="Disordered" evidence="1">
    <location>
        <begin position="168"/>
        <end position="220"/>
    </location>
</feature>
<dbReference type="RefSeq" id="XP_002176074.2">
    <property type="nucleotide sequence ID" value="XM_002176038.2"/>
</dbReference>
<feature type="compositionally biased region" description="Basic and acidic residues" evidence="1">
    <location>
        <begin position="293"/>
        <end position="314"/>
    </location>
</feature>
<dbReference type="Pfam" id="PF19343">
    <property type="entry name" value="HAM1_N"/>
    <property type="match status" value="1"/>
</dbReference>
<dbReference type="STRING" id="402676.B6K8C7"/>
<organism evidence="4 5">
    <name type="scientific">Schizosaccharomyces japonicus (strain yFS275 / FY16936)</name>
    <name type="common">Fission yeast</name>
    <dbReference type="NCBI Taxonomy" id="402676"/>
    <lineage>
        <taxon>Eukaryota</taxon>
        <taxon>Fungi</taxon>
        <taxon>Dikarya</taxon>
        <taxon>Ascomycota</taxon>
        <taxon>Taphrinomycotina</taxon>
        <taxon>Schizosaccharomycetes</taxon>
        <taxon>Schizosaccharomycetales</taxon>
        <taxon>Schizosaccharomycetaceae</taxon>
        <taxon>Schizosaccharomyces</taxon>
    </lineage>
</organism>
<feature type="domain" description="HAM1-like C-terminal" evidence="2">
    <location>
        <begin position="656"/>
        <end position="811"/>
    </location>
</feature>